<feature type="transmembrane region" description="Helical" evidence="1">
    <location>
        <begin position="376"/>
        <end position="397"/>
    </location>
</feature>
<dbReference type="EMBL" id="MAEI02000001">
    <property type="protein sequence ID" value="MEO1782600.1"/>
    <property type="molecule type" value="Genomic_DNA"/>
</dbReference>
<feature type="transmembrane region" description="Helical" evidence="1">
    <location>
        <begin position="169"/>
        <end position="195"/>
    </location>
</feature>
<dbReference type="RefSeq" id="WP_161869599.1">
    <property type="nucleotide sequence ID" value="NZ_MAEI02000001.1"/>
</dbReference>
<accession>A0ABV0F3F4</accession>
<gene>
    <name evidence="2" type="ORF">BAU18_002212</name>
</gene>
<dbReference type="Proteomes" id="UP001429357">
    <property type="component" value="Unassembled WGS sequence"/>
</dbReference>
<evidence type="ECO:0008006" key="4">
    <source>
        <dbReference type="Google" id="ProtNLM"/>
    </source>
</evidence>
<keyword evidence="1" id="KW-0812">Transmembrane</keyword>
<evidence type="ECO:0000313" key="3">
    <source>
        <dbReference type="Proteomes" id="UP001429357"/>
    </source>
</evidence>
<feature type="transmembrane region" description="Helical" evidence="1">
    <location>
        <begin position="333"/>
        <end position="356"/>
    </location>
</feature>
<comment type="caution">
    <text evidence="2">The sequence shown here is derived from an EMBL/GenBank/DDBJ whole genome shotgun (WGS) entry which is preliminary data.</text>
</comment>
<keyword evidence="1" id="KW-1133">Transmembrane helix</keyword>
<feature type="transmembrane region" description="Helical" evidence="1">
    <location>
        <begin position="207"/>
        <end position="228"/>
    </location>
</feature>
<sequence length="421" mass="48597">MIKQIYRQRYGKITLSVVVVILLYFCGAGYSAVHNWHTNQKWLHSDDFREEYREYPSEYYTYDGEGNAITHYYDLATYIEEQSYFWKSYDTSEGPSYRTIDELREQMKPANFDPKLETYSSYQETLGQVVIGLIALCGFLLFFVDQKTAFNRFLFSLPVSRKKLFMNKLIQVGLPILGSFLVGSILNVVILHLGVPQPYMNASWGQLLASVGTSFSTCLLGFSVSVFVGTMVGNIVFGPLAYLLLLASGTQLPYVLFNLMDTLNILLRRKSANYSNSYFRIFTWDIGKNSGYWQAALVMLLVSGALLFWAYRKYQILSLENDGEFLLYPESRWPVWFLLTGYTFIILLFSFTNTWHTYLYAQRIDNSYWSYPLREVIVSMIIQLLIAIALSTSLLFFGGIRKFLQEKWDVHLEKKALKGGG</sequence>
<name>A0ABV0F3F4_9ENTE</name>
<evidence type="ECO:0000256" key="1">
    <source>
        <dbReference type="SAM" id="Phobius"/>
    </source>
</evidence>
<proteinExistence type="predicted"/>
<keyword evidence="1" id="KW-0472">Membrane</keyword>
<feature type="transmembrane region" description="Helical" evidence="1">
    <location>
        <begin position="12"/>
        <end position="33"/>
    </location>
</feature>
<feature type="transmembrane region" description="Helical" evidence="1">
    <location>
        <begin position="292"/>
        <end position="312"/>
    </location>
</feature>
<feature type="transmembrane region" description="Helical" evidence="1">
    <location>
        <begin position="125"/>
        <end position="144"/>
    </location>
</feature>
<evidence type="ECO:0000313" key="2">
    <source>
        <dbReference type="EMBL" id="MEO1782600.1"/>
    </source>
</evidence>
<protein>
    <recommendedName>
        <fullName evidence="4">ABC transporter permease</fullName>
    </recommendedName>
</protein>
<reference evidence="2" key="2">
    <citation type="submission" date="2024-02" db="EMBL/GenBank/DDBJ databases">
        <title>The Genome Sequence of Enterococcus diestrammenae JM9A.</title>
        <authorList>
            <person name="Earl A."/>
            <person name="Manson A."/>
            <person name="Gilmore M."/>
            <person name="Sanders J."/>
            <person name="Shea T."/>
            <person name="Howe W."/>
            <person name="Livny J."/>
            <person name="Cuomo C."/>
            <person name="Neafsey D."/>
            <person name="Birren B."/>
        </authorList>
    </citation>
    <scope>NUCLEOTIDE SEQUENCE</scope>
    <source>
        <strain evidence="2">JM9A</strain>
    </source>
</reference>
<organism evidence="2 3">
    <name type="scientific">Enterococcus diestrammenae</name>
    <dbReference type="NCBI Taxonomy" id="1155073"/>
    <lineage>
        <taxon>Bacteria</taxon>
        <taxon>Bacillati</taxon>
        <taxon>Bacillota</taxon>
        <taxon>Bacilli</taxon>
        <taxon>Lactobacillales</taxon>
        <taxon>Enterococcaceae</taxon>
        <taxon>Enterococcus</taxon>
    </lineage>
</organism>
<feature type="transmembrane region" description="Helical" evidence="1">
    <location>
        <begin position="240"/>
        <end position="260"/>
    </location>
</feature>
<keyword evidence="3" id="KW-1185">Reference proteome</keyword>
<reference evidence="2" key="1">
    <citation type="submission" date="2016-06" db="EMBL/GenBank/DDBJ databases">
        <authorList>
            <person name="Van Tyne D."/>
        </authorList>
    </citation>
    <scope>NUCLEOTIDE SEQUENCE</scope>
    <source>
        <strain evidence="2">JM9A</strain>
    </source>
</reference>